<feature type="transmembrane region" description="Helical" evidence="9">
    <location>
        <begin position="221"/>
        <end position="240"/>
    </location>
</feature>
<feature type="transmembrane region" description="Helical" evidence="9">
    <location>
        <begin position="171"/>
        <end position="192"/>
    </location>
</feature>
<keyword evidence="5 9" id="KW-0812">Transmembrane</keyword>
<dbReference type="InterPro" id="IPR001851">
    <property type="entry name" value="ABC_transp_permease"/>
</dbReference>
<dbReference type="Proteomes" id="UP000002484">
    <property type="component" value="Chromosome"/>
</dbReference>
<comment type="subcellular location">
    <subcellularLocation>
        <location evidence="1">Cell membrane</location>
        <topology evidence="1">Multi-pass membrane protein</topology>
    </subcellularLocation>
</comment>
<feature type="transmembrane region" description="Helical" evidence="9">
    <location>
        <begin position="132"/>
        <end position="151"/>
    </location>
</feature>
<feature type="region of interest" description="Disordered" evidence="8">
    <location>
        <begin position="336"/>
        <end position="376"/>
    </location>
</feature>
<keyword evidence="2" id="KW-0813">Transport</keyword>
<gene>
    <name evidence="10" type="ordered locus">FraEuI1c_2896</name>
</gene>
<feature type="transmembrane region" description="Helical" evidence="9">
    <location>
        <begin position="79"/>
        <end position="97"/>
    </location>
</feature>
<organism evidence="10 11">
    <name type="scientific">Pseudofrankia inefficax (strain DSM 45817 / CECT 9037 / DDB 130130 / EuI1c)</name>
    <name type="common">Frankia inefficax</name>
    <dbReference type="NCBI Taxonomy" id="298654"/>
    <lineage>
        <taxon>Bacteria</taxon>
        <taxon>Bacillati</taxon>
        <taxon>Actinomycetota</taxon>
        <taxon>Actinomycetes</taxon>
        <taxon>Frankiales</taxon>
        <taxon>Frankiaceae</taxon>
        <taxon>Pseudofrankia</taxon>
    </lineage>
</organism>
<dbReference type="GO" id="GO:0022857">
    <property type="term" value="F:transmembrane transporter activity"/>
    <property type="evidence" value="ECO:0007669"/>
    <property type="project" value="InterPro"/>
</dbReference>
<keyword evidence="3" id="KW-1003">Cell membrane</keyword>
<feature type="compositionally biased region" description="Basic and acidic residues" evidence="8">
    <location>
        <begin position="352"/>
        <end position="365"/>
    </location>
</feature>
<proteinExistence type="predicted"/>
<evidence type="ECO:0000256" key="6">
    <source>
        <dbReference type="ARBA" id="ARBA00022989"/>
    </source>
</evidence>
<protein>
    <submittedName>
        <fullName evidence="10">Inner-membrane translocator</fullName>
    </submittedName>
</protein>
<feature type="transmembrane region" description="Helical" evidence="9">
    <location>
        <begin position="103"/>
        <end position="125"/>
    </location>
</feature>
<sequence>MATTASRKGNTAQLVLGSAERLGLPILFVALILIFAIHPDSRDAFLSKANIDNILAGQSVTGIVALGMVIPLTAGYFDVSIPAIAGVANMACTAAIVRHGQPVWVGMLVALLIGVLLGVVNGVLVARLKLNALIVTLGGFTVLQGLLNQYSDGATITGVPDSLGNWGSLKWLGIPRPLWLLFVVGLILWYCLMHTPFGRQYEAVGSSEGAARLVGIRVERLVFLSFVLSGLTAAVAGILLTSRSGGADPTAGPSYLFPGLAAVFLGATTIRPGTYNVWGTILGIFFVAVGINGFTLIGAKPWVNPVFDGAALIAAVLVSTVIGRRRTSHAIVVEPAQPDVSPMSIGRTSDSPTDRPADEPSEARPAKPAPTATRSQ</sequence>
<dbReference type="InParanoid" id="E3J943"/>
<dbReference type="STRING" id="298654.FraEuI1c_2896"/>
<evidence type="ECO:0000313" key="10">
    <source>
        <dbReference type="EMBL" id="ADP80922.1"/>
    </source>
</evidence>
<dbReference type="KEGG" id="fri:FraEuI1c_2896"/>
<evidence type="ECO:0000256" key="9">
    <source>
        <dbReference type="SAM" id="Phobius"/>
    </source>
</evidence>
<evidence type="ECO:0000256" key="1">
    <source>
        <dbReference type="ARBA" id="ARBA00004651"/>
    </source>
</evidence>
<evidence type="ECO:0000256" key="2">
    <source>
        <dbReference type="ARBA" id="ARBA00022448"/>
    </source>
</evidence>
<dbReference type="PANTHER" id="PTHR32196">
    <property type="entry name" value="ABC TRANSPORTER PERMEASE PROTEIN YPHD-RELATED-RELATED"/>
    <property type="match status" value="1"/>
</dbReference>
<feature type="transmembrane region" description="Helical" evidence="9">
    <location>
        <begin position="21"/>
        <end position="39"/>
    </location>
</feature>
<evidence type="ECO:0000256" key="4">
    <source>
        <dbReference type="ARBA" id="ARBA00022519"/>
    </source>
</evidence>
<evidence type="ECO:0000256" key="7">
    <source>
        <dbReference type="ARBA" id="ARBA00023136"/>
    </source>
</evidence>
<dbReference type="RefSeq" id="WP_013424040.1">
    <property type="nucleotide sequence ID" value="NC_014666.1"/>
</dbReference>
<name>E3J943_PSEI1</name>
<dbReference type="PANTHER" id="PTHR32196:SF21">
    <property type="entry name" value="ABC TRANSPORTER PERMEASE PROTEIN YPHD-RELATED"/>
    <property type="match status" value="1"/>
</dbReference>
<dbReference type="Pfam" id="PF02653">
    <property type="entry name" value="BPD_transp_2"/>
    <property type="match status" value="1"/>
</dbReference>
<evidence type="ECO:0000256" key="3">
    <source>
        <dbReference type="ARBA" id="ARBA00022475"/>
    </source>
</evidence>
<dbReference type="GO" id="GO:0005886">
    <property type="term" value="C:plasma membrane"/>
    <property type="evidence" value="ECO:0007669"/>
    <property type="project" value="UniProtKB-SubCell"/>
</dbReference>
<keyword evidence="7 9" id="KW-0472">Membrane</keyword>
<dbReference type="HOGENOM" id="CLU_028880_4_3_11"/>
<dbReference type="CDD" id="cd06579">
    <property type="entry name" value="TM_PBP1_transp_AraH_like"/>
    <property type="match status" value="1"/>
</dbReference>
<dbReference type="EMBL" id="CP002299">
    <property type="protein sequence ID" value="ADP80922.1"/>
    <property type="molecule type" value="Genomic_DNA"/>
</dbReference>
<accession>E3J943</accession>
<evidence type="ECO:0000256" key="5">
    <source>
        <dbReference type="ARBA" id="ARBA00022692"/>
    </source>
</evidence>
<feature type="transmembrane region" description="Helical" evidence="9">
    <location>
        <begin position="252"/>
        <end position="270"/>
    </location>
</feature>
<evidence type="ECO:0000256" key="8">
    <source>
        <dbReference type="SAM" id="MobiDB-lite"/>
    </source>
</evidence>
<dbReference type="OrthoDB" id="3676653at2"/>
<keyword evidence="6 9" id="KW-1133">Transmembrane helix</keyword>
<dbReference type="eggNOG" id="COG1172">
    <property type="taxonomic scope" value="Bacteria"/>
</dbReference>
<feature type="transmembrane region" description="Helical" evidence="9">
    <location>
        <begin position="305"/>
        <end position="323"/>
    </location>
</feature>
<reference evidence="10 11" key="1">
    <citation type="submission" date="2010-10" db="EMBL/GenBank/DDBJ databases">
        <title>Complete sequence of Frankia sp. EuI1c.</title>
        <authorList>
            <consortium name="US DOE Joint Genome Institute"/>
            <person name="Lucas S."/>
            <person name="Copeland A."/>
            <person name="Lapidus A."/>
            <person name="Cheng J.-F."/>
            <person name="Bruce D."/>
            <person name="Goodwin L."/>
            <person name="Pitluck S."/>
            <person name="Chertkov O."/>
            <person name="Detter J.C."/>
            <person name="Han C."/>
            <person name="Tapia R."/>
            <person name="Land M."/>
            <person name="Hauser L."/>
            <person name="Jeffries C."/>
            <person name="Kyrpides N."/>
            <person name="Ivanova N."/>
            <person name="Mikhailova N."/>
            <person name="Beauchemin N."/>
            <person name="Sen A."/>
            <person name="Sur S.A."/>
            <person name="Gtari M."/>
            <person name="Wall L."/>
            <person name="Tisa L."/>
            <person name="Woyke T."/>
        </authorList>
    </citation>
    <scope>NUCLEOTIDE SEQUENCE [LARGE SCALE GENOMIC DNA]</scope>
    <source>
        <strain evidence="11">DSM 45817 / CECT 9037 / EuI1c</strain>
    </source>
</reference>
<keyword evidence="4" id="KW-0997">Cell inner membrane</keyword>
<dbReference type="AlphaFoldDB" id="E3J943"/>
<evidence type="ECO:0000313" key="11">
    <source>
        <dbReference type="Proteomes" id="UP000002484"/>
    </source>
</evidence>
<feature type="transmembrane region" description="Helical" evidence="9">
    <location>
        <begin position="277"/>
        <end position="299"/>
    </location>
</feature>
<keyword evidence="11" id="KW-1185">Reference proteome</keyword>
<feature type="transmembrane region" description="Helical" evidence="9">
    <location>
        <begin position="54"/>
        <end position="72"/>
    </location>
</feature>